<dbReference type="Gene3D" id="3.40.50.300">
    <property type="entry name" value="P-loop containing nucleotide triphosphate hydrolases"/>
    <property type="match status" value="1"/>
</dbReference>
<dbReference type="EMBL" id="KZ155774">
    <property type="protein sequence ID" value="OUS48662.1"/>
    <property type="molecule type" value="Genomic_DNA"/>
</dbReference>
<dbReference type="STRING" id="70448.Q017Y1"/>
<accession>Q017Y1</accession>
<evidence type="ECO:0000256" key="6">
    <source>
        <dbReference type="SAM" id="MobiDB-lite"/>
    </source>
</evidence>
<dbReference type="InterPro" id="IPR027417">
    <property type="entry name" value="P-loop_NTPase"/>
</dbReference>
<dbReference type="InterPro" id="IPR030231">
    <property type="entry name" value="Gpn2"/>
</dbReference>
<evidence type="ECO:0000313" key="8">
    <source>
        <dbReference type="EMBL" id="OUS48662.1"/>
    </source>
</evidence>
<dbReference type="GO" id="GO:0003924">
    <property type="term" value="F:GTPase activity"/>
    <property type="evidence" value="ECO:0007669"/>
    <property type="project" value="TreeGrafter"/>
</dbReference>
<dbReference type="FunCoup" id="Q017Y1">
    <property type="interactions" value="1891"/>
</dbReference>
<sequence length="322" mass="36259">MGFGQLVTGPPGSGKTTYCVGMKRFLEMHGRRVAIVNLDPANDVAPYDAEVTIEDLITVDQVQEELGLGPNGAMIYCMEYLEKNADWLEEALKPLKETHYLIFDCPGQLELFNVHGSLRNVIRTMMNEWHYRLCTVHLTDSHLCCDPGKYVAALLTTLQAMLHLETPHVSVLSKIDIMDKYGELAFNLDYYADVMDLEYLVEHIGNDPRMAKYKKLTADLCEVIEDFGLVRFTPMAIEDEDTVRQVATLVDKSIGYSLNAHKGAKLHEDELRARAEAREGADEDDGFDLRDAVAPAPSIAEMSRNLEIHERYVARGEETSKD</sequence>
<dbReference type="PANTHER" id="PTHR21231">
    <property type="entry name" value="XPA-BINDING PROTEIN 1-RELATED"/>
    <property type="match status" value="1"/>
</dbReference>
<accession>A0A1Y5INJ6</accession>
<protein>
    <recommendedName>
        <fullName evidence="5">GPN-loop GTPase 2</fullName>
    </recommendedName>
</protein>
<dbReference type="GO" id="GO:0005737">
    <property type="term" value="C:cytoplasm"/>
    <property type="evidence" value="ECO:0007669"/>
    <property type="project" value="TreeGrafter"/>
</dbReference>
<reference evidence="7 9" key="1">
    <citation type="journal article" date="2006" name="Proc. Natl. Acad. Sci. U.S.A.">
        <title>Genome analysis of the smallest free-living eukaryote Ostreococcus tauri unveils many unique features.</title>
        <authorList>
            <person name="Derelle E."/>
            <person name="Ferraz C."/>
            <person name="Rombauts S."/>
            <person name="Rouze P."/>
            <person name="Worden A.Z."/>
            <person name="Robbens S."/>
            <person name="Partensky F."/>
            <person name="Degroeve S."/>
            <person name="Echeynie S."/>
            <person name="Cooke R."/>
            <person name="Saeys Y."/>
            <person name="Wuyts J."/>
            <person name="Jabbari K."/>
            <person name="Bowler C."/>
            <person name="Panaud O."/>
            <person name="Piegu B."/>
            <person name="Ball S.G."/>
            <person name="Ral J.-P."/>
            <person name="Bouget F.-Y."/>
            <person name="Piganeau G."/>
            <person name="De Baets B."/>
            <person name="Picard A."/>
            <person name="Delseny M."/>
            <person name="Demaille J."/>
            <person name="Van de Peer Y."/>
            <person name="Moreau H."/>
        </authorList>
    </citation>
    <scope>NUCLEOTIDE SEQUENCE [LARGE SCALE GENOMIC DNA]</scope>
    <source>
        <strain evidence="7 9">OTTH0595</strain>
    </source>
</reference>
<dbReference type="OrthoDB" id="5839at2759"/>
<keyword evidence="2 5" id="KW-0547">Nucleotide-binding</keyword>
<dbReference type="PANTHER" id="PTHR21231:SF3">
    <property type="entry name" value="GPN-LOOP GTPASE 2"/>
    <property type="match status" value="1"/>
</dbReference>
<dbReference type="RefSeq" id="XP_003079635.1">
    <property type="nucleotide sequence ID" value="XM_003079587.1"/>
</dbReference>
<evidence type="ECO:0000256" key="1">
    <source>
        <dbReference type="ARBA" id="ARBA00005290"/>
    </source>
</evidence>
<evidence type="ECO:0000256" key="4">
    <source>
        <dbReference type="ARBA" id="ARBA00023134"/>
    </source>
</evidence>
<dbReference type="Pfam" id="PF03029">
    <property type="entry name" value="ATP_bind_1"/>
    <property type="match status" value="1"/>
</dbReference>
<comment type="similarity">
    <text evidence="1 5">Belongs to the GPN-loop GTPase family.</text>
</comment>
<dbReference type="SUPFAM" id="SSF52540">
    <property type="entry name" value="P-loop containing nucleoside triphosphate hydrolases"/>
    <property type="match status" value="1"/>
</dbReference>
<accession>A0A454XRV1</accession>
<dbReference type="KEGG" id="ota:OT_ostta06g00180"/>
<dbReference type="Proteomes" id="UP000195557">
    <property type="component" value="Unassembled WGS sequence"/>
</dbReference>
<proteinExistence type="inferred from homology"/>
<dbReference type="GeneID" id="9833345"/>
<gene>
    <name evidence="8" type="ORF">BE221DRAFT_203812</name>
    <name evidence="7" type="ORF">OT_ostta06g00180</name>
</gene>
<reference evidence="7" key="2">
    <citation type="journal article" date="2014" name="BMC Genomics">
        <title>An improved genome of the model marine alga Ostreococcus tauri unfolds by assessing Illumina de novo assemblies.</title>
        <authorList>
            <person name="Blanc-Mathieu R."/>
            <person name="Verhelst B."/>
            <person name="Derelle E."/>
            <person name="Rombauts S."/>
            <person name="Bouget F.Y."/>
            <person name="Carre I."/>
            <person name="Chateau A."/>
            <person name="Eyre-Walker A."/>
            <person name="Grimsley N."/>
            <person name="Moreau H."/>
            <person name="Piegu B."/>
            <person name="Rivals E."/>
            <person name="Schackwitz W."/>
            <person name="Van de Peer Y."/>
            <person name="Piganeau G."/>
        </authorList>
    </citation>
    <scope>NUCLEOTIDE SEQUENCE</scope>
    <source>
        <strain evidence="7">RCC4221</strain>
    </source>
</reference>
<evidence type="ECO:0000313" key="7">
    <source>
        <dbReference type="EMBL" id="CAL53280.1"/>
    </source>
</evidence>
<evidence type="ECO:0000256" key="3">
    <source>
        <dbReference type="ARBA" id="ARBA00022801"/>
    </source>
</evidence>
<dbReference type="GO" id="GO:0005525">
    <property type="term" value="F:GTP binding"/>
    <property type="evidence" value="ECO:0007669"/>
    <property type="project" value="UniProtKB-KW"/>
</dbReference>
<evidence type="ECO:0000313" key="9">
    <source>
        <dbReference type="Proteomes" id="UP000009170"/>
    </source>
</evidence>
<keyword evidence="3 5" id="KW-0378">Hydrolase</keyword>
<dbReference type="InParanoid" id="Q017Y1"/>
<evidence type="ECO:0000256" key="5">
    <source>
        <dbReference type="RuleBase" id="RU365059"/>
    </source>
</evidence>
<dbReference type="CDD" id="cd17871">
    <property type="entry name" value="GPN2"/>
    <property type="match status" value="1"/>
</dbReference>
<comment type="function">
    <text evidence="5">Small GTPase required for proper localization of RNA polymerase II and III (RNAPII and RNAPIII). May act at an RNAP assembly step prior to nuclear import.</text>
</comment>
<dbReference type="FunFam" id="3.40.50.300:FF:000338">
    <property type="entry name" value="GPN-loop GTPase 2"/>
    <property type="match status" value="1"/>
</dbReference>
<dbReference type="EMBL" id="CAID01000006">
    <property type="protein sequence ID" value="CAL53280.1"/>
    <property type="molecule type" value="Genomic_DNA"/>
</dbReference>
<dbReference type="AlphaFoldDB" id="Q017Y1"/>
<dbReference type="InterPro" id="IPR004130">
    <property type="entry name" value="Gpn"/>
</dbReference>
<organism evidence="7 9">
    <name type="scientific">Ostreococcus tauri</name>
    <name type="common">Marine green alga</name>
    <dbReference type="NCBI Taxonomy" id="70448"/>
    <lineage>
        <taxon>Eukaryota</taxon>
        <taxon>Viridiplantae</taxon>
        <taxon>Chlorophyta</taxon>
        <taxon>Mamiellophyceae</taxon>
        <taxon>Mamiellales</taxon>
        <taxon>Bathycoccaceae</taxon>
        <taxon>Ostreococcus</taxon>
    </lineage>
</organism>
<comment type="subunit">
    <text evidence="5">Binds to RNA polymerase II (RNAPII).</text>
</comment>
<dbReference type="Proteomes" id="UP000009170">
    <property type="component" value="Unassembled WGS sequence"/>
</dbReference>
<name>Q017Y1_OSTTA</name>
<dbReference type="OMA" id="ATHNYFL"/>
<keyword evidence="9" id="KW-1185">Reference proteome</keyword>
<keyword evidence="4 5" id="KW-0342">GTP-binding</keyword>
<reference evidence="8" key="3">
    <citation type="submission" date="2017-04" db="EMBL/GenBank/DDBJ databases">
        <title>Population genomics of picophytoplankton unveils novel chromosome hypervariability.</title>
        <authorList>
            <consortium name="DOE Joint Genome Institute"/>
            <person name="Blanc-Mathieu R."/>
            <person name="Krasovec M."/>
            <person name="Hebrard M."/>
            <person name="Yau S."/>
            <person name="Desgranges E."/>
            <person name="Martin J."/>
            <person name="Schackwitz W."/>
            <person name="Kuo A."/>
            <person name="Salin G."/>
            <person name="Donnadieu C."/>
            <person name="Desdevises Y."/>
            <person name="Sanchez-Ferandin S."/>
            <person name="Moreau H."/>
            <person name="Rivals E."/>
            <person name="Grigoriev I.V."/>
            <person name="Grimsley N."/>
            <person name="Eyre-Walker A."/>
            <person name="Piganeau G."/>
        </authorList>
    </citation>
    <scope>NUCLEOTIDE SEQUENCE [LARGE SCALE GENOMIC DNA]</scope>
    <source>
        <strain evidence="8">RCC 1115</strain>
    </source>
</reference>
<feature type="region of interest" description="Disordered" evidence="6">
    <location>
        <begin position="275"/>
        <end position="294"/>
    </location>
</feature>
<evidence type="ECO:0000256" key="2">
    <source>
        <dbReference type="ARBA" id="ARBA00022741"/>
    </source>
</evidence>